<evidence type="ECO:0000256" key="11">
    <source>
        <dbReference type="PROSITE-ProRule" id="PRU00042"/>
    </source>
</evidence>
<evidence type="ECO:0000256" key="3">
    <source>
        <dbReference type="ARBA" id="ARBA00022723"/>
    </source>
</evidence>
<evidence type="ECO:0000313" key="14">
    <source>
        <dbReference type="EMBL" id="KAL2096894.1"/>
    </source>
</evidence>
<evidence type="ECO:0000256" key="2">
    <source>
        <dbReference type="ARBA" id="ARBA00006991"/>
    </source>
</evidence>
<keyword evidence="3" id="KW-0479">Metal-binding</keyword>
<keyword evidence="8" id="KW-0238">DNA-binding</keyword>
<dbReference type="FunFam" id="3.30.160.60:FF:000380">
    <property type="entry name" value="zinc finger protein 2 isoform X2"/>
    <property type="match status" value="1"/>
</dbReference>
<feature type="region of interest" description="Disordered" evidence="12">
    <location>
        <begin position="272"/>
        <end position="358"/>
    </location>
</feature>
<keyword evidence="4" id="KW-0677">Repeat</keyword>
<accession>A0ABD1KCR4</accession>
<dbReference type="GO" id="GO:1990837">
    <property type="term" value="F:sequence-specific double-stranded DNA binding"/>
    <property type="evidence" value="ECO:0007669"/>
    <property type="project" value="UniProtKB-ARBA"/>
</dbReference>
<protein>
    <recommendedName>
        <fullName evidence="13">C2H2-type domain-containing protein</fullName>
    </recommendedName>
</protein>
<organism evidence="14 15">
    <name type="scientific">Coilia grayii</name>
    <name type="common">Gray's grenadier anchovy</name>
    <dbReference type="NCBI Taxonomy" id="363190"/>
    <lineage>
        <taxon>Eukaryota</taxon>
        <taxon>Metazoa</taxon>
        <taxon>Chordata</taxon>
        <taxon>Craniata</taxon>
        <taxon>Vertebrata</taxon>
        <taxon>Euteleostomi</taxon>
        <taxon>Actinopterygii</taxon>
        <taxon>Neopterygii</taxon>
        <taxon>Teleostei</taxon>
        <taxon>Clupei</taxon>
        <taxon>Clupeiformes</taxon>
        <taxon>Clupeoidei</taxon>
        <taxon>Engraulidae</taxon>
        <taxon>Coilinae</taxon>
        <taxon>Coilia</taxon>
    </lineage>
</organism>
<dbReference type="FunFam" id="3.30.160.60:FF:000303">
    <property type="entry name" value="Zinc finger protein 41"/>
    <property type="match status" value="1"/>
</dbReference>
<proteinExistence type="inferred from homology"/>
<feature type="domain" description="C2H2-type" evidence="13">
    <location>
        <begin position="692"/>
        <end position="719"/>
    </location>
</feature>
<dbReference type="PANTHER" id="PTHR24390">
    <property type="entry name" value="ZINC FINGER PROTEIN"/>
    <property type="match status" value="1"/>
</dbReference>
<evidence type="ECO:0000313" key="15">
    <source>
        <dbReference type="Proteomes" id="UP001591681"/>
    </source>
</evidence>
<evidence type="ECO:0000256" key="9">
    <source>
        <dbReference type="ARBA" id="ARBA00023163"/>
    </source>
</evidence>
<feature type="region of interest" description="Disordered" evidence="12">
    <location>
        <begin position="158"/>
        <end position="219"/>
    </location>
</feature>
<comment type="subcellular location">
    <subcellularLocation>
        <location evidence="1">Nucleus</location>
    </subcellularLocation>
</comment>
<feature type="domain" description="C2H2-type" evidence="13">
    <location>
        <begin position="719"/>
        <end position="746"/>
    </location>
</feature>
<dbReference type="FunFam" id="3.30.160.60:FF:000508">
    <property type="entry name" value="Myeloid zinc finger 1"/>
    <property type="match status" value="1"/>
</dbReference>
<dbReference type="Proteomes" id="UP001591681">
    <property type="component" value="Unassembled WGS sequence"/>
</dbReference>
<keyword evidence="6" id="KW-0862">Zinc</keyword>
<evidence type="ECO:0000256" key="7">
    <source>
        <dbReference type="ARBA" id="ARBA00023015"/>
    </source>
</evidence>
<evidence type="ECO:0000256" key="12">
    <source>
        <dbReference type="SAM" id="MobiDB-lite"/>
    </source>
</evidence>
<reference evidence="14 15" key="1">
    <citation type="submission" date="2024-09" db="EMBL/GenBank/DDBJ databases">
        <title>A chromosome-level genome assembly of Gray's grenadier anchovy, Coilia grayii.</title>
        <authorList>
            <person name="Fu Z."/>
        </authorList>
    </citation>
    <scope>NUCLEOTIDE SEQUENCE [LARGE SCALE GENOMIC DNA]</scope>
    <source>
        <strain evidence="14">G4</strain>
        <tissue evidence="14">Muscle</tissue>
    </source>
</reference>
<dbReference type="AlphaFoldDB" id="A0ABD1KCR4"/>
<keyword evidence="9" id="KW-0804">Transcription</keyword>
<feature type="compositionally biased region" description="Basic and acidic residues" evidence="12">
    <location>
        <begin position="300"/>
        <end position="312"/>
    </location>
</feature>
<feature type="domain" description="C2H2-type" evidence="13">
    <location>
        <begin position="533"/>
        <end position="560"/>
    </location>
</feature>
<dbReference type="SUPFAM" id="SSF57667">
    <property type="entry name" value="beta-beta-alpha zinc fingers"/>
    <property type="match status" value="6"/>
</dbReference>
<keyword evidence="5 11" id="KW-0863">Zinc-finger</keyword>
<comment type="caution">
    <text evidence="14">The sequence shown here is derived from an EMBL/GenBank/DDBJ whole genome shotgun (WGS) entry which is preliminary data.</text>
</comment>
<feature type="domain" description="C2H2-type" evidence="13">
    <location>
        <begin position="747"/>
        <end position="774"/>
    </location>
</feature>
<evidence type="ECO:0000259" key="13">
    <source>
        <dbReference type="PROSITE" id="PS50157"/>
    </source>
</evidence>
<dbReference type="GO" id="GO:0005634">
    <property type="term" value="C:nucleus"/>
    <property type="evidence" value="ECO:0007669"/>
    <property type="project" value="UniProtKB-SubCell"/>
</dbReference>
<feature type="compositionally biased region" description="Basic and acidic residues" evidence="12">
    <location>
        <begin position="324"/>
        <end position="335"/>
    </location>
</feature>
<dbReference type="Pfam" id="PF00096">
    <property type="entry name" value="zf-C2H2"/>
    <property type="match status" value="3"/>
</dbReference>
<evidence type="ECO:0000256" key="1">
    <source>
        <dbReference type="ARBA" id="ARBA00004123"/>
    </source>
</evidence>
<evidence type="ECO:0000256" key="5">
    <source>
        <dbReference type="ARBA" id="ARBA00022771"/>
    </source>
</evidence>
<feature type="domain" description="C2H2-type" evidence="13">
    <location>
        <begin position="782"/>
        <end position="813"/>
    </location>
</feature>
<feature type="domain" description="C2H2-type" evidence="13">
    <location>
        <begin position="870"/>
        <end position="893"/>
    </location>
</feature>
<feature type="domain" description="C2H2-type" evidence="13">
    <location>
        <begin position="814"/>
        <end position="841"/>
    </location>
</feature>
<feature type="domain" description="C2H2-type" evidence="13">
    <location>
        <begin position="842"/>
        <end position="869"/>
    </location>
</feature>
<name>A0ABD1KCR4_9TELE</name>
<keyword evidence="7" id="KW-0805">Transcription regulation</keyword>
<evidence type="ECO:0000256" key="4">
    <source>
        <dbReference type="ARBA" id="ARBA00022737"/>
    </source>
</evidence>
<keyword evidence="10" id="KW-0539">Nucleus</keyword>
<dbReference type="EMBL" id="JBHFQA010000006">
    <property type="protein sequence ID" value="KAL2096894.1"/>
    <property type="molecule type" value="Genomic_DNA"/>
</dbReference>
<comment type="similarity">
    <text evidence="2">Belongs to the krueppel C2H2-type zinc-finger protein family.</text>
</comment>
<dbReference type="InterPro" id="IPR013087">
    <property type="entry name" value="Znf_C2H2_type"/>
</dbReference>
<dbReference type="FunFam" id="3.30.160.60:FF:000634">
    <property type="entry name" value="Zinc finger X-chromosomal protein"/>
    <property type="match status" value="1"/>
</dbReference>
<evidence type="ECO:0000256" key="8">
    <source>
        <dbReference type="ARBA" id="ARBA00023125"/>
    </source>
</evidence>
<dbReference type="PROSITE" id="PS00028">
    <property type="entry name" value="ZINC_FINGER_C2H2_1"/>
    <property type="match status" value="9"/>
</dbReference>
<dbReference type="PROSITE" id="PS50157">
    <property type="entry name" value="ZINC_FINGER_C2H2_2"/>
    <property type="match status" value="9"/>
</dbReference>
<evidence type="ECO:0000256" key="10">
    <source>
        <dbReference type="ARBA" id="ARBA00023242"/>
    </source>
</evidence>
<dbReference type="InterPro" id="IPR036236">
    <property type="entry name" value="Znf_C2H2_sf"/>
</dbReference>
<feature type="region of interest" description="Disordered" evidence="12">
    <location>
        <begin position="656"/>
        <end position="679"/>
    </location>
</feature>
<dbReference type="PANTHER" id="PTHR24390:SF159">
    <property type="entry name" value="GROWTH FACTOR INDEPENDENT 1 TRANSCRIPTIONAL REPRESSOR"/>
    <property type="match status" value="1"/>
</dbReference>
<feature type="compositionally biased region" description="Basic and acidic residues" evidence="12">
    <location>
        <begin position="509"/>
        <end position="520"/>
    </location>
</feature>
<keyword evidence="15" id="KW-1185">Reference proteome</keyword>
<feature type="compositionally biased region" description="Polar residues" evidence="12">
    <location>
        <begin position="172"/>
        <end position="184"/>
    </location>
</feature>
<dbReference type="GO" id="GO:0042802">
    <property type="term" value="F:identical protein binding"/>
    <property type="evidence" value="ECO:0007669"/>
    <property type="project" value="UniProtKB-ARBA"/>
</dbReference>
<evidence type="ECO:0000256" key="6">
    <source>
        <dbReference type="ARBA" id="ARBA00022833"/>
    </source>
</evidence>
<dbReference type="GO" id="GO:0008270">
    <property type="term" value="F:zinc ion binding"/>
    <property type="evidence" value="ECO:0007669"/>
    <property type="project" value="UniProtKB-KW"/>
</dbReference>
<feature type="compositionally biased region" description="Basic and acidic residues" evidence="12">
    <location>
        <begin position="342"/>
        <end position="356"/>
    </location>
</feature>
<feature type="domain" description="C2H2-type" evidence="13">
    <location>
        <begin position="360"/>
        <end position="387"/>
    </location>
</feature>
<sequence length="893" mass="100826">MGHVEDFEREFTSVMENLLHSAVTKTTKLFETTVHAMKAELVGIRKQNDKVKDTLCLEQSMCKEDSRTRDIGVQCIVIPTQVERSYTPGSHEDSGDKTRISELLPGFVQDENHEFTLLFIKPEEQDMYDYTPACLLPNVAEDQTQPFPLQQIEAPALSQEANRSADRPPPCQISTVSSATNNPTAPIPQPGQELAHSAPVESPKSPNLNSVGGLPASVRPLCDTQHTAELRLRPSTPTSISFDRTTSAKPDHKVGVKTEPVSFEIHELSFGSAQKIHDQPRRTITRPSTSKYRRVVSIETRPHSSENIRKPNDTSPSTCSATSKRHEETAAKNHEQSSGTLPEKKEPLKSRPDGSQRSENQCEVCGFVASSASSLRHHWKVHRSERDCVCDKCGKICPNERSLTCHLLLHTFGKRKHHSEEGTTHRAEQADSTLNEQSLAPHQNTIVEQPRRLSARKSKSVYRRLVVLEEPKTENIQQTGDISAPTNFATTKRHSSTDKSSLEQLSRNQSDKAQGERDQPLKSQPNRSDRSENQCEVCGLVASNSLSLRHHWKVHRSERDSVCYKCGMICPNERSLTCHLLQHTLDKSKCRSEEESTQKTEQADSNMEKHSLTLFQNSFQQQSRRLSERKTKSVYRHRVVVETPQPMVQNIQQTNCNSASTSHVPPDSPKATDNSPRCLTNNLPDKKQLDQYQCELCEGVFSSASSLEQHQVIHRDTAHACGWCGKIFATEGALTCHILVHTEKKPHQCLECGKSFLYRYSLTRHQVRHKGTQDAPTCDKPFPCNICGKRLSNKKSHEVHTRLHMRIQTGEKPHKCSVCSKPFSQVKSLMVHMKKHNGEKPYGCLICGKRFLYNSSLTLHKRIHTGEMPYQCKACGKKFRQQANLNYHVKKHH</sequence>
<gene>
    <name evidence="14" type="ORF">ACEWY4_006101</name>
</gene>
<feature type="compositionally biased region" description="Polar residues" evidence="12">
    <location>
        <begin position="235"/>
        <end position="248"/>
    </location>
</feature>
<dbReference type="SMART" id="SM00355">
    <property type="entry name" value="ZnF_C2H2"/>
    <property type="match status" value="11"/>
</dbReference>
<feature type="compositionally biased region" description="Polar residues" evidence="12">
    <location>
        <begin position="313"/>
        <end position="322"/>
    </location>
</feature>
<feature type="compositionally biased region" description="Polar residues" evidence="12">
    <location>
        <begin position="476"/>
        <end position="490"/>
    </location>
</feature>
<dbReference type="Gene3D" id="3.30.160.60">
    <property type="entry name" value="Classic Zinc Finger"/>
    <property type="match status" value="9"/>
</dbReference>
<feature type="region of interest" description="Disordered" evidence="12">
    <location>
        <begin position="476"/>
        <end position="533"/>
    </location>
</feature>
<feature type="region of interest" description="Disordered" evidence="12">
    <location>
        <begin position="234"/>
        <end position="255"/>
    </location>
</feature>